<evidence type="ECO:0000259" key="5">
    <source>
        <dbReference type="PROSITE" id="PS51635"/>
    </source>
</evidence>
<feature type="active site" description="Proton acceptor" evidence="4">
    <location>
        <position position="154"/>
    </location>
</feature>
<dbReference type="GO" id="GO:0016042">
    <property type="term" value="P:lipid catabolic process"/>
    <property type="evidence" value="ECO:0007669"/>
    <property type="project" value="UniProtKB-UniRule"/>
</dbReference>
<keyword evidence="7" id="KW-1185">Reference proteome</keyword>
<feature type="short sequence motif" description="GXSXG" evidence="4">
    <location>
        <begin position="40"/>
        <end position="44"/>
    </location>
</feature>
<dbReference type="Proteomes" id="UP000223913">
    <property type="component" value="Unassembled WGS sequence"/>
</dbReference>
<evidence type="ECO:0000256" key="3">
    <source>
        <dbReference type="ARBA" id="ARBA00023098"/>
    </source>
</evidence>
<dbReference type="Pfam" id="PF01734">
    <property type="entry name" value="Patatin"/>
    <property type="match status" value="1"/>
</dbReference>
<evidence type="ECO:0000256" key="4">
    <source>
        <dbReference type="PROSITE-ProRule" id="PRU01161"/>
    </source>
</evidence>
<dbReference type="OrthoDB" id="9770965at2"/>
<dbReference type="EMBL" id="PDUD01000001">
    <property type="protein sequence ID" value="PHN08478.1"/>
    <property type="molecule type" value="Genomic_DNA"/>
</dbReference>
<evidence type="ECO:0000256" key="2">
    <source>
        <dbReference type="ARBA" id="ARBA00022963"/>
    </source>
</evidence>
<dbReference type="InterPro" id="IPR002641">
    <property type="entry name" value="PNPLA_dom"/>
</dbReference>
<accession>A0A2D0NJ58</accession>
<keyword evidence="1 4" id="KW-0378">Hydrolase</keyword>
<dbReference type="GO" id="GO:0016787">
    <property type="term" value="F:hydrolase activity"/>
    <property type="evidence" value="ECO:0007669"/>
    <property type="project" value="UniProtKB-UniRule"/>
</dbReference>
<evidence type="ECO:0000313" key="7">
    <source>
        <dbReference type="Proteomes" id="UP000223913"/>
    </source>
</evidence>
<name>A0A2D0NJ58_FLAN2</name>
<feature type="domain" description="PNPLA" evidence="5">
    <location>
        <begin position="9"/>
        <end position="167"/>
    </location>
</feature>
<comment type="caution">
    <text evidence="6">The sequence shown here is derived from an EMBL/GenBank/DDBJ whole genome shotgun (WGS) entry which is preliminary data.</text>
</comment>
<keyword evidence="3 4" id="KW-0443">Lipid metabolism</keyword>
<feature type="short sequence motif" description="GXGXXG" evidence="4">
    <location>
        <begin position="13"/>
        <end position="18"/>
    </location>
</feature>
<gene>
    <name evidence="6" type="ORF">CRP01_00770</name>
</gene>
<evidence type="ECO:0000256" key="1">
    <source>
        <dbReference type="ARBA" id="ARBA00022801"/>
    </source>
</evidence>
<evidence type="ECO:0000313" key="6">
    <source>
        <dbReference type="EMBL" id="PHN08478.1"/>
    </source>
</evidence>
<dbReference type="CDD" id="cd07205">
    <property type="entry name" value="Pat_PNPLA6_PNPLA7_NTE1_like"/>
    <property type="match status" value="1"/>
</dbReference>
<dbReference type="PANTHER" id="PTHR14226">
    <property type="entry name" value="NEUROPATHY TARGET ESTERASE/SWISS CHEESE D.MELANOGASTER"/>
    <property type="match status" value="1"/>
</dbReference>
<feature type="short sequence motif" description="DGA/G" evidence="4">
    <location>
        <begin position="154"/>
        <end position="156"/>
    </location>
</feature>
<dbReference type="Gene3D" id="3.40.1090.10">
    <property type="entry name" value="Cytosolic phospholipase A2 catalytic domain"/>
    <property type="match status" value="2"/>
</dbReference>
<organism evidence="6 7">
    <name type="scientific">Flavilitoribacter nigricans (strain ATCC 23147 / DSM 23189 / NBRC 102662 / NCIMB 1420 / SS-2)</name>
    <name type="common">Lewinella nigricans</name>
    <dbReference type="NCBI Taxonomy" id="1122177"/>
    <lineage>
        <taxon>Bacteria</taxon>
        <taxon>Pseudomonadati</taxon>
        <taxon>Bacteroidota</taxon>
        <taxon>Saprospiria</taxon>
        <taxon>Saprospirales</taxon>
        <taxon>Lewinellaceae</taxon>
        <taxon>Flavilitoribacter</taxon>
    </lineage>
</organism>
<dbReference type="AlphaFoldDB" id="A0A2D0NJ58"/>
<dbReference type="SUPFAM" id="SSF52151">
    <property type="entry name" value="FabD/lysophospholipase-like"/>
    <property type="match status" value="1"/>
</dbReference>
<dbReference type="InterPro" id="IPR050301">
    <property type="entry name" value="NTE"/>
</dbReference>
<reference evidence="6 7" key="1">
    <citation type="submission" date="2017-10" db="EMBL/GenBank/DDBJ databases">
        <title>The draft genome sequence of Lewinella nigricans NBRC 102662.</title>
        <authorList>
            <person name="Wang K."/>
        </authorList>
    </citation>
    <scope>NUCLEOTIDE SEQUENCE [LARGE SCALE GENOMIC DNA]</scope>
    <source>
        <strain evidence="6 7">NBRC 102662</strain>
    </source>
</reference>
<feature type="active site" description="Nucleophile" evidence="4">
    <location>
        <position position="42"/>
    </location>
</feature>
<dbReference type="PANTHER" id="PTHR14226:SF29">
    <property type="entry name" value="NEUROPATHY TARGET ESTERASE SWS"/>
    <property type="match status" value="1"/>
</dbReference>
<protein>
    <submittedName>
        <fullName evidence="6">Patatin</fullName>
    </submittedName>
</protein>
<keyword evidence="2 4" id="KW-0442">Lipid degradation</keyword>
<dbReference type="RefSeq" id="WP_099148070.1">
    <property type="nucleotide sequence ID" value="NZ_PDUD01000001.1"/>
</dbReference>
<sequence>MENGKKIGISLSGGGARGIAHIGVLKALEEHNIHPDVIVGCSAGSIVGALYAAGMPTDTMLDFIKDSSLWKLVSLRLPGGGLNKLDYLKQRLGECIDEDSFEGLKKPLHLAIANLNTGKLEIRNTGTLFSIIQASCAIPLVFEPIDIDGELYVDGGALCNMPVTPLKDVTDFTIGVNVMPRIKATKASVSTMRGIAMRCFEMSIWSNTHSEAEKCDLLIEPKLINKYHIFQFNKFQELYDIGYEAAMSVLNEKSALVKSE</sequence>
<dbReference type="PROSITE" id="PS51635">
    <property type="entry name" value="PNPLA"/>
    <property type="match status" value="1"/>
</dbReference>
<dbReference type="InterPro" id="IPR016035">
    <property type="entry name" value="Acyl_Trfase/lysoPLipase"/>
</dbReference>
<proteinExistence type="predicted"/>